<evidence type="ECO:0000256" key="2">
    <source>
        <dbReference type="SAM" id="MobiDB-lite"/>
    </source>
</evidence>
<dbReference type="InterPro" id="IPR050708">
    <property type="entry name" value="T6SS_VgrG/RHS"/>
</dbReference>
<dbReference type="OrthoDB" id="6057489at2"/>
<protein>
    <submittedName>
        <fullName evidence="4">RHS repeat-associated core domain-containing protein</fullName>
    </submittedName>
</protein>
<name>A0A345YEL6_9SPHN</name>
<evidence type="ECO:0000313" key="5">
    <source>
        <dbReference type="Proteomes" id="UP000254508"/>
    </source>
</evidence>
<feature type="region of interest" description="Disordered" evidence="2">
    <location>
        <begin position="1"/>
        <end position="25"/>
    </location>
</feature>
<gene>
    <name evidence="4" type="ORF">DVR09_08495</name>
</gene>
<sequence>MGHDPVGSRALGGVDGADPTGPNMPIGEAGEAERVLLPVFALDLHGSTRDVSWSYTRNPASQIVSETQSNDAYSWDGHVDAVRAYTTNGLNQYTGAGSASFCYDANGNLTADGTSVYLYDVENRLVERRVQGSTNTNCAALSYTGALEVRLHYDPLGRLHQVSGGSLGTQRFVYDGNALIGEYSYPGTLLRRYVHGSNAEADDPLIVYEGAGVSDASRRYLHADPRGSIVMVTNYQGTPLHTNSYDEYGIPDTASGDDIATKGRFRYTGQVWIPELGMYYYKARIYSPTLGRFLQTDPIGYEDQFNLYAYVGNDPVNAVDPDGLQDRKLEENYVRSRMTEEQRAGVDAVEDANSEMAAIGVATGATLALPGPEDLAIVGALATKAGQAIKGSLAQQKR</sequence>
<dbReference type="AlphaFoldDB" id="A0A345YEL6"/>
<dbReference type="NCBIfam" id="TIGR03696">
    <property type="entry name" value="Rhs_assc_core"/>
    <property type="match status" value="1"/>
</dbReference>
<keyword evidence="5" id="KW-1185">Reference proteome</keyword>
<organism evidence="4 5">
    <name type="scientific">Erythrobacter aureus</name>
    <dbReference type="NCBI Taxonomy" id="2182384"/>
    <lineage>
        <taxon>Bacteria</taxon>
        <taxon>Pseudomonadati</taxon>
        <taxon>Pseudomonadota</taxon>
        <taxon>Alphaproteobacteria</taxon>
        <taxon>Sphingomonadales</taxon>
        <taxon>Erythrobacteraceae</taxon>
        <taxon>Erythrobacter/Porphyrobacter group</taxon>
        <taxon>Erythrobacter</taxon>
    </lineage>
</organism>
<evidence type="ECO:0000259" key="3">
    <source>
        <dbReference type="Pfam" id="PF25023"/>
    </source>
</evidence>
<dbReference type="EMBL" id="CP031357">
    <property type="protein sequence ID" value="AXK42368.1"/>
    <property type="molecule type" value="Genomic_DNA"/>
</dbReference>
<dbReference type="InterPro" id="IPR056823">
    <property type="entry name" value="TEN-like_YD-shell"/>
</dbReference>
<dbReference type="PANTHER" id="PTHR32305">
    <property type="match status" value="1"/>
</dbReference>
<evidence type="ECO:0000313" key="4">
    <source>
        <dbReference type="EMBL" id="AXK42368.1"/>
    </source>
</evidence>
<keyword evidence="1" id="KW-0677">Repeat</keyword>
<proteinExistence type="predicted"/>
<reference evidence="5" key="1">
    <citation type="submission" date="2018-07" db="EMBL/GenBank/DDBJ databases">
        <title>Genome sequence of Erythrobacter strain YH-07, an antagonistic bacterium isolated from Yellow Sea.</title>
        <authorList>
            <person name="Tang T."/>
            <person name="Liu Q."/>
            <person name="Sun X."/>
        </authorList>
    </citation>
    <scope>NUCLEOTIDE SEQUENCE [LARGE SCALE GENOMIC DNA]</scope>
    <source>
        <strain evidence="5">YH-07</strain>
    </source>
</reference>
<dbReference type="Gene3D" id="2.180.10.10">
    <property type="entry name" value="RHS repeat-associated core"/>
    <property type="match status" value="1"/>
</dbReference>
<dbReference type="Proteomes" id="UP000254508">
    <property type="component" value="Chromosome"/>
</dbReference>
<dbReference type="PANTHER" id="PTHR32305:SF15">
    <property type="entry name" value="PROTEIN RHSA-RELATED"/>
    <property type="match status" value="1"/>
</dbReference>
<dbReference type="KEGG" id="err:DVR09_08495"/>
<accession>A0A345YEL6</accession>
<dbReference type="InterPro" id="IPR022385">
    <property type="entry name" value="Rhs_assc_core"/>
</dbReference>
<dbReference type="PRINTS" id="PR00394">
    <property type="entry name" value="RHSPROTEIN"/>
</dbReference>
<evidence type="ECO:0000256" key="1">
    <source>
        <dbReference type="ARBA" id="ARBA00022737"/>
    </source>
</evidence>
<feature type="domain" description="Teneurin-like YD-shell" evidence="3">
    <location>
        <begin position="100"/>
        <end position="316"/>
    </location>
</feature>
<dbReference type="Pfam" id="PF25023">
    <property type="entry name" value="TEN_YD-shell"/>
    <property type="match status" value="1"/>
</dbReference>